<reference evidence="1" key="1">
    <citation type="submission" date="2014-09" db="EMBL/GenBank/DDBJ databases">
        <authorList>
            <person name="Magalhaes I.L.F."/>
            <person name="Oliveira U."/>
            <person name="Santos F.R."/>
            <person name="Vidigal T.H.D.A."/>
            <person name="Brescovit A.D."/>
            <person name="Santos A.J."/>
        </authorList>
    </citation>
    <scope>NUCLEOTIDE SEQUENCE</scope>
    <source>
        <tissue evidence="1">Shoot tissue taken approximately 20 cm above the soil surface</tissue>
    </source>
</reference>
<sequence>MMRHLKLHLRKHTTHSIHHTQCYIFPSLCLLPHKKNPNENKNGGRSHSKAVLILAHYGWCFWKMAHPSSLKSLQQIDRQWFP</sequence>
<name>A0A0A9GC53_ARUDO</name>
<protein>
    <submittedName>
        <fullName evidence="1">Uncharacterized protein</fullName>
    </submittedName>
</protein>
<dbReference type="EMBL" id="GBRH01175256">
    <property type="protein sequence ID" value="JAE22640.1"/>
    <property type="molecule type" value="Transcribed_RNA"/>
</dbReference>
<reference evidence="1" key="2">
    <citation type="journal article" date="2015" name="Data Brief">
        <title>Shoot transcriptome of the giant reed, Arundo donax.</title>
        <authorList>
            <person name="Barrero R.A."/>
            <person name="Guerrero F.D."/>
            <person name="Moolhuijzen P."/>
            <person name="Goolsby J.A."/>
            <person name="Tidwell J."/>
            <person name="Bellgard S.E."/>
            <person name="Bellgard M.I."/>
        </authorList>
    </citation>
    <scope>NUCLEOTIDE SEQUENCE</scope>
    <source>
        <tissue evidence="1">Shoot tissue taken approximately 20 cm above the soil surface</tissue>
    </source>
</reference>
<accession>A0A0A9GC53</accession>
<proteinExistence type="predicted"/>
<dbReference type="AlphaFoldDB" id="A0A0A9GC53"/>
<evidence type="ECO:0000313" key="1">
    <source>
        <dbReference type="EMBL" id="JAE22640.1"/>
    </source>
</evidence>
<organism evidence="1">
    <name type="scientific">Arundo donax</name>
    <name type="common">Giant reed</name>
    <name type="synonym">Donax arundinaceus</name>
    <dbReference type="NCBI Taxonomy" id="35708"/>
    <lineage>
        <taxon>Eukaryota</taxon>
        <taxon>Viridiplantae</taxon>
        <taxon>Streptophyta</taxon>
        <taxon>Embryophyta</taxon>
        <taxon>Tracheophyta</taxon>
        <taxon>Spermatophyta</taxon>
        <taxon>Magnoliopsida</taxon>
        <taxon>Liliopsida</taxon>
        <taxon>Poales</taxon>
        <taxon>Poaceae</taxon>
        <taxon>PACMAD clade</taxon>
        <taxon>Arundinoideae</taxon>
        <taxon>Arundineae</taxon>
        <taxon>Arundo</taxon>
    </lineage>
</organism>